<dbReference type="Pfam" id="PF13672">
    <property type="entry name" value="PP2C_2"/>
    <property type="match status" value="1"/>
</dbReference>
<accession>A0A2I1K424</accession>
<evidence type="ECO:0000313" key="3">
    <source>
        <dbReference type="Proteomes" id="UP000234384"/>
    </source>
</evidence>
<evidence type="ECO:0000259" key="1">
    <source>
        <dbReference type="PROSITE" id="PS51746"/>
    </source>
</evidence>
<evidence type="ECO:0000313" key="2">
    <source>
        <dbReference type="EMBL" id="PKY90398.1"/>
    </source>
</evidence>
<dbReference type="SMART" id="SM00331">
    <property type="entry name" value="PP2C_SIG"/>
    <property type="match status" value="1"/>
</dbReference>
<proteinExistence type="predicted"/>
<dbReference type="InterPro" id="IPR001932">
    <property type="entry name" value="PPM-type_phosphatase-like_dom"/>
</dbReference>
<dbReference type="PANTHER" id="PTHR13832:SF827">
    <property type="entry name" value="PROTEIN PHOSPHATASE 1L"/>
    <property type="match status" value="1"/>
</dbReference>
<feature type="domain" description="PPM-type phosphatase" evidence="1">
    <location>
        <begin position="2"/>
        <end position="242"/>
    </location>
</feature>
<organism evidence="2 3">
    <name type="scientific">Falseniella ignava</name>
    <dbReference type="NCBI Taxonomy" id="137730"/>
    <lineage>
        <taxon>Bacteria</taxon>
        <taxon>Bacillati</taxon>
        <taxon>Bacillota</taxon>
        <taxon>Bacilli</taxon>
        <taxon>Lactobacillales</taxon>
        <taxon>Aerococcaceae</taxon>
        <taxon>Falseniella</taxon>
    </lineage>
</organism>
<dbReference type="Gene3D" id="3.60.40.10">
    <property type="entry name" value="PPM-type phosphatase domain"/>
    <property type="match status" value="1"/>
</dbReference>
<dbReference type="SMART" id="SM00332">
    <property type="entry name" value="PP2Cc"/>
    <property type="match status" value="1"/>
</dbReference>
<comment type="caution">
    <text evidence="2">The sequence shown here is derived from an EMBL/GenBank/DDBJ whole genome shotgun (WGS) entry which is preliminary data.</text>
</comment>
<dbReference type="PROSITE" id="PS51746">
    <property type="entry name" value="PPM_2"/>
    <property type="match status" value="1"/>
</dbReference>
<dbReference type="AlphaFoldDB" id="A0A2I1K424"/>
<dbReference type="InterPro" id="IPR015655">
    <property type="entry name" value="PP2C"/>
</dbReference>
<dbReference type="PANTHER" id="PTHR13832">
    <property type="entry name" value="PROTEIN PHOSPHATASE 2C"/>
    <property type="match status" value="1"/>
</dbReference>
<reference evidence="2 3" key="1">
    <citation type="submission" date="2017-12" db="EMBL/GenBank/DDBJ databases">
        <title>Phylogenetic diversity of female urinary microbiome.</title>
        <authorList>
            <person name="Thomas-White K."/>
            <person name="Wolfe A.J."/>
        </authorList>
    </citation>
    <scope>NUCLEOTIDE SEQUENCE [LARGE SCALE GENOMIC DNA]</scope>
    <source>
        <strain evidence="2 3">UMB0898</strain>
    </source>
</reference>
<dbReference type="Proteomes" id="UP000234384">
    <property type="component" value="Unassembled WGS sequence"/>
</dbReference>
<dbReference type="SUPFAM" id="SSF81606">
    <property type="entry name" value="PP2C-like"/>
    <property type="match status" value="1"/>
</dbReference>
<dbReference type="EMBL" id="PKHE01000003">
    <property type="protein sequence ID" value="PKY90398.1"/>
    <property type="molecule type" value="Genomic_DNA"/>
</dbReference>
<dbReference type="OrthoDB" id="9801841at2"/>
<sequence length="254" mass="28005">MEISVRSNVGKRRKTNQDYADYFVTSEDCYLFVLCDGVGGHLAGDVASELTAKFLGNLFKDYRVTFTDQQSTEWIRDAVEGVNQYIYQKSLEDNQLEGMGTTLIMALISGDSIYIAHVGDSRAYAFSQGELVQLTEDQSLVNELIRIGEITAEEGLEHPSRNIVTQSIGITPTVSYELAKLSMHEIDRLMLCSDGLTNMLTLEEMNQLFAQQTDIDALGLQLIDKANEAGGKDNITLILLTCPQIEATVGGDGE</sequence>
<name>A0A2I1K424_9LACT</name>
<dbReference type="InterPro" id="IPR036457">
    <property type="entry name" value="PPM-type-like_dom_sf"/>
</dbReference>
<protein>
    <submittedName>
        <fullName evidence="2">Serine/threonine-protein phosphatase</fullName>
    </submittedName>
</protein>
<dbReference type="NCBIfam" id="NF033484">
    <property type="entry name" value="Stp1_PP2C_phos"/>
    <property type="match status" value="1"/>
</dbReference>
<dbReference type="GO" id="GO:0004722">
    <property type="term" value="F:protein serine/threonine phosphatase activity"/>
    <property type="evidence" value="ECO:0007669"/>
    <property type="project" value="InterPro"/>
</dbReference>
<dbReference type="RefSeq" id="WP_006701136.1">
    <property type="nucleotide sequence ID" value="NZ_PKHE01000003.1"/>
</dbReference>
<dbReference type="CDD" id="cd00143">
    <property type="entry name" value="PP2Cc"/>
    <property type="match status" value="1"/>
</dbReference>
<gene>
    <name evidence="2" type="ORF">CYJ57_01875</name>
</gene>